<gene>
    <name evidence="2" type="ORF">PPENT_87.1.T1200031</name>
</gene>
<keyword evidence="1" id="KW-0853">WD repeat</keyword>
<comment type="caution">
    <text evidence="2">The sequence shown here is derived from an EMBL/GenBank/DDBJ whole genome shotgun (WGS) entry which is preliminary data.</text>
</comment>
<dbReference type="GO" id="GO:0016226">
    <property type="term" value="P:iron-sulfur cluster assembly"/>
    <property type="evidence" value="ECO:0007669"/>
    <property type="project" value="TreeGrafter"/>
</dbReference>
<name>A0A8S1XD09_9CILI</name>
<dbReference type="Proteomes" id="UP000689195">
    <property type="component" value="Unassembled WGS sequence"/>
</dbReference>
<dbReference type="PANTHER" id="PTHR19920:SF0">
    <property type="entry name" value="CYTOSOLIC IRON-SULFUR PROTEIN ASSEMBLY PROTEIN CIAO1-RELATED"/>
    <property type="match status" value="1"/>
</dbReference>
<protein>
    <recommendedName>
        <fullName evidence="4">WD40-repeat-containing domain</fullName>
    </recommendedName>
</protein>
<dbReference type="OrthoDB" id="71437at2759"/>
<evidence type="ECO:0000256" key="1">
    <source>
        <dbReference type="PROSITE-ProRule" id="PRU00221"/>
    </source>
</evidence>
<proteinExistence type="predicted"/>
<organism evidence="2 3">
    <name type="scientific">Paramecium pentaurelia</name>
    <dbReference type="NCBI Taxonomy" id="43138"/>
    <lineage>
        <taxon>Eukaryota</taxon>
        <taxon>Sar</taxon>
        <taxon>Alveolata</taxon>
        <taxon>Ciliophora</taxon>
        <taxon>Intramacronucleata</taxon>
        <taxon>Oligohymenophorea</taxon>
        <taxon>Peniculida</taxon>
        <taxon>Parameciidae</taxon>
        <taxon>Paramecium</taxon>
    </lineage>
</organism>
<evidence type="ECO:0000313" key="3">
    <source>
        <dbReference type="Proteomes" id="UP000689195"/>
    </source>
</evidence>
<keyword evidence="3" id="KW-1185">Reference proteome</keyword>
<accession>A0A8S1XD09</accession>
<feature type="repeat" description="WD" evidence="1">
    <location>
        <begin position="112"/>
        <end position="144"/>
    </location>
</feature>
<dbReference type="PANTHER" id="PTHR19920">
    <property type="entry name" value="WD40 PROTEIN CIAO1"/>
    <property type="match status" value="1"/>
</dbReference>
<reference evidence="2" key="1">
    <citation type="submission" date="2021-01" db="EMBL/GenBank/DDBJ databases">
        <authorList>
            <consortium name="Genoscope - CEA"/>
            <person name="William W."/>
        </authorList>
    </citation>
    <scope>NUCLEOTIDE SEQUENCE</scope>
</reference>
<evidence type="ECO:0008006" key="4">
    <source>
        <dbReference type="Google" id="ProtNLM"/>
    </source>
</evidence>
<dbReference type="PROSITE" id="PS50082">
    <property type="entry name" value="WD_REPEATS_2"/>
    <property type="match status" value="1"/>
</dbReference>
<dbReference type="GO" id="GO:0097361">
    <property type="term" value="C:cytosolic [4Fe-4S] assembly targeting complex"/>
    <property type="evidence" value="ECO:0007669"/>
    <property type="project" value="TreeGrafter"/>
</dbReference>
<dbReference type="InterPro" id="IPR001680">
    <property type="entry name" value="WD40_rpt"/>
</dbReference>
<dbReference type="SMART" id="SM00320">
    <property type="entry name" value="WD40"/>
    <property type="match status" value="3"/>
</dbReference>
<dbReference type="EMBL" id="CAJJDO010000120">
    <property type="protein sequence ID" value="CAD8198845.1"/>
    <property type="molecule type" value="Genomic_DNA"/>
</dbReference>
<sequence>MQLQYNQIQQEEFSYELQPQFTINQKEQCNAIAFNQNQQLLLVAYDKNIKVYQFNNGLLILIQIIPKNRYNISILNFFYYNKYSQFISGSCDSVIIIRSITQLRNQKYIQKLNSHQRGICCLVIGQDQNMFLSGSVDQTIKLWSCFQQQQVSCQWSCQQTIIDHNNDVYALDINQQQTKAISCGYDDTMLIMDIVKYMQTYKLILKQTIKLSNFGYRILFLNDQDFIFQSYNAKFLSLFQLNQNQQYVITQQLPVQSLSQQCNIFFQPQLIRSKGFFACKNSQNLNFIRFNSISNELELLHSIKLDNYQQYGQLSEDGEYLIIWDEKLEQLQIRKYKTIHMQIN</sequence>
<dbReference type="AlphaFoldDB" id="A0A8S1XD09"/>
<dbReference type="Pfam" id="PF00400">
    <property type="entry name" value="WD40"/>
    <property type="match status" value="3"/>
</dbReference>
<evidence type="ECO:0000313" key="2">
    <source>
        <dbReference type="EMBL" id="CAD8198845.1"/>
    </source>
</evidence>
<dbReference type="PROSITE" id="PS50294">
    <property type="entry name" value="WD_REPEATS_REGION"/>
    <property type="match status" value="1"/>
</dbReference>